<dbReference type="GO" id="GO:0016829">
    <property type="term" value="F:lyase activity"/>
    <property type="evidence" value="ECO:0007669"/>
    <property type="project" value="UniProtKB-KW"/>
</dbReference>
<dbReference type="PROSITE" id="PS51066">
    <property type="entry name" value="ZF_FPG_2"/>
    <property type="match status" value="1"/>
</dbReference>
<keyword evidence="8" id="KW-0238">DNA-binding</keyword>
<dbReference type="Proteomes" id="UP000193834">
    <property type="component" value="Unassembled WGS sequence"/>
</dbReference>
<dbReference type="GO" id="GO:0008270">
    <property type="term" value="F:zinc ion binding"/>
    <property type="evidence" value="ECO:0007669"/>
    <property type="project" value="UniProtKB-KW"/>
</dbReference>
<keyword evidence="3" id="KW-0479">Metal-binding</keyword>
<keyword evidence="10 16" id="KW-0456">Lyase</keyword>
<dbReference type="SUPFAM" id="SSF81624">
    <property type="entry name" value="N-terminal domain of MutM-like DNA repair proteins"/>
    <property type="match status" value="1"/>
</dbReference>
<dbReference type="STRING" id="1852522.SAMN06295960_1400"/>
<dbReference type="GO" id="GO:0006284">
    <property type="term" value="P:base-excision repair"/>
    <property type="evidence" value="ECO:0007669"/>
    <property type="project" value="InterPro"/>
</dbReference>
<evidence type="ECO:0000313" key="16">
    <source>
        <dbReference type="EMBL" id="SMG24744.1"/>
    </source>
</evidence>
<evidence type="ECO:0000256" key="4">
    <source>
        <dbReference type="ARBA" id="ARBA00022763"/>
    </source>
</evidence>
<evidence type="ECO:0000256" key="11">
    <source>
        <dbReference type="ARBA" id="ARBA00023268"/>
    </source>
</evidence>
<name>A0A1X7JBJ0_9BACL</name>
<evidence type="ECO:0000256" key="6">
    <source>
        <dbReference type="ARBA" id="ARBA00022801"/>
    </source>
</evidence>
<evidence type="ECO:0000259" key="15">
    <source>
        <dbReference type="PROSITE" id="PS51068"/>
    </source>
</evidence>
<dbReference type="EMBL" id="FXAZ01000001">
    <property type="protein sequence ID" value="SMG24744.1"/>
    <property type="molecule type" value="Genomic_DNA"/>
</dbReference>
<evidence type="ECO:0000256" key="2">
    <source>
        <dbReference type="ARBA" id="ARBA00009409"/>
    </source>
</evidence>
<evidence type="ECO:0000259" key="14">
    <source>
        <dbReference type="PROSITE" id="PS51066"/>
    </source>
</evidence>
<evidence type="ECO:0000256" key="7">
    <source>
        <dbReference type="ARBA" id="ARBA00022833"/>
    </source>
</evidence>
<evidence type="ECO:0000256" key="1">
    <source>
        <dbReference type="ARBA" id="ARBA00001668"/>
    </source>
</evidence>
<feature type="domain" description="FPG-type" evidence="14">
    <location>
        <begin position="228"/>
        <end position="262"/>
    </location>
</feature>
<dbReference type="InterPro" id="IPR012319">
    <property type="entry name" value="FPG_cat"/>
</dbReference>
<dbReference type="GO" id="GO:0034039">
    <property type="term" value="F:8-oxo-7,8-dihydroguanine DNA N-glycosylase activity"/>
    <property type="evidence" value="ECO:0007669"/>
    <property type="project" value="TreeGrafter"/>
</dbReference>
<evidence type="ECO:0000256" key="3">
    <source>
        <dbReference type="ARBA" id="ARBA00022723"/>
    </source>
</evidence>
<dbReference type="InterPro" id="IPR000214">
    <property type="entry name" value="Znf_DNA_glyclase/AP_lyase"/>
</dbReference>
<evidence type="ECO:0000256" key="5">
    <source>
        <dbReference type="ARBA" id="ARBA00022771"/>
    </source>
</evidence>
<dbReference type="SUPFAM" id="SSF46946">
    <property type="entry name" value="S13-like H2TH domain"/>
    <property type="match status" value="1"/>
</dbReference>
<protein>
    <submittedName>
        <fullName evidence="16">DNA-(Apurinic or apyrimidinic site) lyase</fullName>
    </submittedName>
</protein>
<dbReference type="Pfam" id="PF01149">
    <property type="entry name" value="Fapy_DNA_glyco"/>
    <property type="match status" value="1"/>
</dbReference>
<dbReference type="AlphaFoldDB" id="A0A1X7JBJ0"/>
<dbReference type="PANTHER" id="PTHR22993">
    <property type="entry name" value="FORMAMIDOPYRIMIDINE-DNA GLYCOSYLASE"/>
    <property type="match status" value="1"/>
</dbReference>
<keyword evidence="11" id="KW-0511">Multifunctional enzyme</keyword>
<reference evidence="16 17" key="1">
    <citation type="submission" date="2017-04" db="EMBL/GenBank/DDBJ databases">
        <authorList>
            <person name="Afonso C.L."/>
            <person name="Miller P.J."/>
            <person name="Scott M.A."/>
            <person name="Spackman E."/>
            <person name="Goraichik I."/>
            <person name="Dimitrov K.M."/>
            <person name="Suarez D.L."/>
            <person name="Swayne D.E."/>
        </authorList>
    </citation>
    <scope>NUCLEOTIDE SEQUENCE [LARGE SCALE GENOMIC DNA]</scope>
    <source>
        <strain evidence="16 17">11</strain>
    </source>
</reference>
<feature type="domain" description="Formamidopyrimidine-DNA glycosylase catalytic" evidence="15">
    <location>
        <begin position="2"/>
        <end position="106"/>
    </location>
</feature>
<sequence length="273" mass="30938">MWELPEIERERKKLDQRFVGQRIRAVKLQKESWANVTLTELQEQLVGRQLLYAERRSKSIIFHLDDGHRLMLNMTSLGQLTTHTHDFNKDDAQDAQQKWQLSIAFDDGSWSIAGARSITLQWISARELDEQLKAVGPEPLSRNMSPALLKQRFEKRRSSLKTALSNPALIAGISSTLADEIAFRAGLLPTVRIETLNDEDYQALYHALTEWLKDSFEAEDSSADKIYAVANRAGAHCVQCDSVLEETQINGRQAVFCSNCQHEHAQVPAHASK</sequence>
<keyword evidence="7" id="KW-0862">Zinc</keyword>
<dbReference type="SMART" id="SM00898">
    <property type="entry name" value="Fapy_DNA_glyco"/>
    <property type="match status" value="1"/>
</dbReference>
<evidence type="ECO:0000256" key="9">
    <source>
        <dbReference type="ARBA" id="ARBA00023204"/>
    </source>
</evidence>
<evidence type="ECO:0000256" key="8">
    <source>
        <dbReference type="ARBA" id="ARBA00023125"/>
    </source>
</evidence>
<dbReference type="InterPro" id="IPR015886">
    <property type="entry name" value="H2TH_FPG"/>
</dbReference>
<keyword evidence="6" id="KW-0378">Hydrolase</keyword>
<dbReference type="InterPro" id="IPR035937">
    <property type="entry name" value="FPG_N"/>
</dbReference>
<dbReference type="SUPFAM" id="SSF57716">
    <property type="entry name" value="Glucocorticoid receptor-like (DNA-binding domain)"/>
    <property type="match status" value="1"/>
</dbReference>
<dbReference type="PROSITE" id="PS51068">
    <property type="entry name" value="FPG_CAT"/>
    <property type="match status" value="1"/>
</dbReference>
<proteinExistence type="inferred from homology"/>
<dbReference type="Pfam" id="PF06831">
    <property type="entry name" value="H2TH"/>
    <property type="match status" value="1"/>
</dbReference>
<keyword evidence="17" id="KW-1185">Reference proteome</keyword>
<dbReference type="GO" id="GO:0003906">
    <property type="term" value="F:DNA-(apurinic or apyrimidinic site) endonuclease activity"/>
    <property type="evidence" value="ECO:0007669"/>
    <property type="project" value="InterPro"/>
</dbReference>
<dbReference type="Gene3D" id="3.20.190.10">
    <property type="entry name" value="MutM-like, N-terminal"/>
    <property type="match status" value="1"/>
</dbReference>
<dbReference type="PANTHER" id="PTHR22993:SF9">
    <property type="entry name" value="FORMAMIDOPYRIMIDINE-DNA GLYCOSYLASE"/>
    <property type="match status" value="1"/>
</dbReference>
<dbReference type="InterPro" id="IPR010979">
    <property type="entry name" value="Ribosomal_uS13-like_H2TH"/>
</dbReference>
<accession>A0A1X7JBJ0</accession>
<comment type="similarity">
    <text evidence="2">Belongs to the FPG family.</text>
</comment>
<gene>
    <name evidence="16" type="ORF">SAMN06295960_1400</name>
</gene>
<organism evidence="16 17">
    <name type="scientific">Paenibacillus aquistagni</name>
    <dbReference type="NCBI Taxonomy" id="1852522"/>
    <lineage>
        <taxon>Bacteria</taxon>
        <taxon>Bacillati</taxon>
        <taxon>Bacillota</taxon>
        <taxon>Bacilli</taxon>
        <taxon>Bacillales</taxon>
        <taxon>Paenibacillaceae</taxon>
        <taxon>Paenibacillus</taxon>
    </lineage>
</organism>
<keyword evidence="9" id="KW-0234">DNA repair</keyword>
<comment type="catalytic activity">
    <reaction evidence="1">
        <text>Hydrolysis of DNA containing ring-opened 7-methylguanine residues, releasing 2,6-diamino-4-hydroxy-5-(N-methyl)formamidopyrimidine.</text>
        <dbReference type="EC" id="3.2.2.23"/>
    </reaction>
</comment>
<dbReference type="GO" id="GO:0003684">
    <property type="term" value="F:damaged DNA binding"/>
    <property type="evidence" value="ECO:0007669"/>
    <property type="project" value="InterPro"/>
</dbReference>
<keyword evidence="4" id="KW-0227">DNA damage</keyword>
<keyword evidence="12" id="KW-0326">Glycosidase</keyword>
<evidence type="ECO:0000256" key="10">
    <source>
        <dbReference type="ARBA" id="ARBA00023239"/>
    </source>
</evidence>
<keyword evidence="5 13" id="KW-0863">Zinc-finger</keyword>
<evidence type="ECO:0000256" key="13">
    <source>
        <dbReference type="PROSITE-ProRule" id="PRU00391"/>
    </source>
</evidence>
<evidence type="ECO:0000313" key="17">
    <source>
        <dbReference type="Proteomes" id="UP000193834"/>
    </source>
</evidence>
<dbReference type="Gene3D" id="1.10.8.50">
    <property type="match status" value="1"/>
</dbReference>
<dbReference type="SMART" id="SM01232">
    <property type="entry name" value="H2TH"/>
    <property type="match status" value="1"/>
</dbReference>
<evidence type="ECO:0000256" key="12">
    <source>
        <dbReference type="ARBA" id="ARBA00023295"/>
    </source>
</evidence>